<reference evidence="1 2" key="1">
    <citation type="journal article" date="2019" name="G3 (Bethesda)">
        <title>Sequencing of a Wild Apple (Malus baccata) Genome Unravels the Differences Between Cultivated and Wild Apple Species Regarding Disease Resistance and Cold Tolerance.</title>
        <authorList>
            <person name="Chen X."/>
        </authorList>
    </citation>
    <scope>NUCLEOTIDE SEQUENCE [LARGE SCALE GENOMIC DNA]</scope>
    <source>
        <strain evidence="2">cv. Shandingzi</strain>
        <tissue evidence="1">Leaves</tissue>
    </source>
</reference>
<comment type="caution">
    <text evidence="1">The sequence shown here is derived from an EMBL/GenBank/DDBJ whole genome shotgun (WGS) entry which is preliminary data.</text>
</comment>
<protein>
    <submittedName>
        <fullName evidence="1">Uncharacterized protein</fullName>
    </submittedName>
</protein>
<dbReference type="Proteomes" id="UP000315295">
    <property type="component" value="Unassembled WGS sequence"/>
</dbReference>
<evidence type="ECO:0000313" key="1">
    <source>
        <dbReference type="EMBL" id="TQD70324.1"/>
    </source>
</evidence>
<gene>
    <name evidence="1" type="ORF">C1H46_044142</name>
</gene>
<sequence>MASSFSNNEVFQVQEGKGIQEERGVLNTLGHLNLILKGVPHQFQQGDLFSLPCKAF</sequence>
<keyword evidence="2" id="KW-1185">Reference proteome</keyword>
<proteinExistence type="predicted"/>
<organism evidence="1 2">
    <name type="scientific">Malus baccata</name>
    <name type="common">Siberian crab apple</name>
    <name type="synonym">Pyrus baccata</name>
    <dbReference type="NCBI Taxonomy" id="106549"/>
    <lineage>
        <taxon>Eukaryota</taxon>
        <taxon>Viridiplantae</taxon>
        <taxon>Streptophyta</taxon>
        <taxon>Embryophyta</taxon>
        <taxon>Tracheophyta</taxon>
        <taxon>Spermatophyta</taxon>
        <taxon>Magnoliopsida</taxon>
        <taxon>eudicotyledons</taxon>
        <taxon>Gunneridae</taxon>
        <taxon>Pentapetalae</taxon>
        <taxon>rosids</taxon>
        <taxon>fabids</taxon>
        <taxon>Rosales</taxon>
        <taxon>Rosaceae</taxon>
        <taxon>Amygdaloideae</taxon>
        <taxon>Maleae</taxon>
        <taxon>Malus</taxon>
    </lineage>
</organism>
<accession>A0A540K7X3</accession>
<evidence type="ECO:0000313" key="2">
    <source>
        <dbReference type="Proteomes" id="UP000315295"/>
    </source>
</evidence>
<name>A0A540K7X3_MALBA</name>
<dbReference type="EMBL" id="VIEB01001856">
    <property type="protein sequence ID" value="TQD70324.1"/>
    <property type="molecule type" value="Genomic_DNA"/>
</dbReference>
<dbReference type="AlphaFoldDB" id="A0A540K7X3"/>